<reference evidence="1" key="1">
    <citation type="submission" date="2022-04" db="EMBL/GenBank/DDBJ databases">
        <title>Chromosome-scale genome assembly of Holotrichia oblita Faldermann.</title>
        <authorList>
            <person name="Rongchong L."/>
        </authorList>
    </citation>
    <scope>NUCLEOTIDE SEQUENCE</scope>
    <source>
        <strain evidence="1">81SQS9</strain>
    </source>
</reference>
<name>A0ACB9TX38_HOLOL</name>
<proteinExistence type="predicted"/>
<evidence type="ECO:0000313" key="2">
    <source>
        <dbReference type="Proteomes" id="UP001056778"/>
    </source>
</evidence>
<comment type="caution">
    <text evidence="1">The sequence shown here is derived from an EMBL/GenBank/DDBJ whole genome shotgun (WGS) entry which is preliminary data.</text>
</comment>
<keyword evidence="1" id="KW-0648">Protein biosynthesis</keyword>
<evidence type="ECO:0000313" key="1">
    <source>
        <dbReference type="EMBL" id="KAI4471175.1"/>
    </source>
</evidence>
<dbReference type="EMBL" id="CM043015">
    <property type="protein sequence ID" value="KAI4471175.1"/>
    <property type="molecule type" value="Genomic_DNA"/>
</dbReference>
<gene>
    <name evidence="1" type="ORF">MML48_1g06649</name>
</gene>
<keyword evidence="2" id="KW-1185">Reference proteome</keyword>
<sequence length="532" mass="61161">MDSSIEFIDLSDVEEKERLWILDFLHSWDENVQVPWRNPNQPIKNTVPREDVPNSIQSKILHLTHNVLPGENTSDSNHLNPLPQQYVYHHPVIPYHNQPIYQNIVCQGPPDITLNVNHYSQHAQVRASCVDNNYIDNSNKTMEYANVQHNDRHIAEENISQSINKNQIAAVNTSENYVHENGECHAVNDPKDEEKEIAESKPVNKSWASLFSDKTNQKVHSNHEVNGKLNELLNDSGIKAEADGDAKLPEVDNNIKHNYDDPIYYRLGEFLTAHEIDHKTISLQPRGLINRSNYCYINSILQALLACPPVYNLLSGLTERITTNAKRKHTPIIDNMAKFVREFKHLPAAQRVSRRTEKSQKQDPNCLIDCDLPFEPYYIYKMLNGIRSDTFVVEGRQEDAEEFLGCLLNGLNDEMLELIKLVNKQGPKPENETNTADNDLDKEWQEVELLSSKKDCSPKAKQYKLFAIVYHDGKEASKGHYVTDAYHVGYARWLRFDDASVKAVPEEQVLKPQGTRVPYLLFYRRSDSIRSK</sequence>
<dbReference type="Proteomes" id="UP001056778">
    <property type="component" value="Chromosome 1"/>
</dbReference>
<accession>A0ACB9TX38</accession>
<protein>
    <submittedName>
        <fullName evidence="1">Negative elongation factor a nelf-a</fullName>
    </submittedName>
</protein>
<organism evidence="1 2">
    <name type="scientific">Holotrichia oblita</name>
    <name type="common">Chafer beetle</name>
    <dbReference type="NCBI Taxonomy" id="644536"/>
    <lineage>
        <taxon>Eukaryota</taxon>
        <taxon>Metazoa</taxon>
        <taxon>Ecdysozoa</taxon>
        <taxon>Arthropoda</taxon>
        <taxon>Hexapoda</taxon>
        <taxon>Insecta</taxon>
        <taxon>Pterygota</taxon>
        <taxon>Neoptera</taxon>
        <taxon>Endopterygota</taxon>
        <taxon>Coleoptera</taxon>
        <taxon>Polyphaga</taxon>
        <taxon>Scarabaeiformia</taxon>
        <taxon>Scarabaeidae</taxon>
        <taxon>Melolonthinae</taxon>
        <taxon>Holotrichia</taxon>
    </lineage>
</organism>
<keyword evidence="1" id="KW-0251">Elongation factor</keyword>